<gene>
    <name evidence="3" type="ORF">G3M56_006090</name>
</gene>
<evidence type="ECO:0000313" key="4">
    <source>
        <dbReference type="Proteomes" id="UP000475117"/>
    </source>
</evidence>
<organism evidence="3 4">
    <name type="scientific">Sulfuriroseicoccus oceanibius</name>
    <dbReference type="NCBI Taxonomy" id="2707525"/>
    <lineage>
        <taxon>Bacteria</taxon>
        <taxon>Pseudomonadati</taxon>
        <taxon>Verrucomicrobiota</taxon>
        <taxon>Verrucomicrobiia</taxon>
        <taxon>Verrucomicrobiales</taxon>
        <taxon>Verrucomicrobiaceae</taxon>
        <taxon>Sulfuriroseicoccus</taxon>
    </lineage>
</organism>
<dbReference type="KEGG" id="soa:G3M56_006090"/>
<dbReference type="PANTHER" id="PTHR43046">
    <property type="entry name" value="GDP-MANNOSE MANNOSYL HYDROLASE"/>
    <property type="match status" value="1"/>
</dbReference>
<accession>A0A6B3L9G6</accession>
<dbReference type="SUPFAM" id="SSF55811">
    <property type="entry name" value="Nudix"/>
    <property type="match status" value="1"/>
</dbReference>
<proteinExistence type="predicted"/>
<dbReference type="PROSITE" id="PS00893">
    <property type="entry name" value="NUDIX_BOX"/>
    <property type="match status" value="1"/>
</dbReference>
<evidence type="ECO:0000256" key="1">
    <source>
        <dbReference type="ARBA" id="ARBA00001946"/>
    </source>
</evidence>
<dbReference type="PANTHER" id="PTHR43046:SF14">
    <property type="entry name" value="MUTT_NUDIX FAMILY PROTEIN"/>
    <property type="match status" value="1"/>
</dbReference>
<dbReference type="InterPro" id="IPR000086">
    <property type="entry name" value="NUDIX_hydrolase_dom"/>
</dbReference>
<dbReference type="InterPro" id="IPR015797">
    <property type="entry name" value="NUDIX_hydrolase-like_dom_sf"/>
</dbReference>
<dbReference type="InterPro" id="IPR020084">
    <property type="entry name" value="NUDIX_hydrolase_CS"/>
</dbReference>
<reference evidence="3 4" key="1">
    <citation type="submission" date="2020-12" db="EMBL/GenBank/DDBJ databases">
        <title>Sulforoseuscoccus oceanibium gen. nov., sp. nov., a representative of the phylum Verrucomicrobia with special cytoplasmic membrane, and proposal of Sulforoseuscoccusaceae fam. nov.</title>
        <authorList>
            <person name="Xi F."/>
        </authorList>
    </citation>
    <scope>NUCLEOTIDE SEQUENCE [LARGE SCALE GENOMIC DNA]</scope>
    <source>
        <strain evidence="3 4">T37</strain>
    </source>
</reference>
<comment type="cofactor">
    <cofactor evidence="1">
        <name>Mg(2+)</name>
        <dbReference type="ChEBI" id="CHEBI:18420"/>
    </cofactor>
</comment>
<dbReference type="Gene3D" id="3.90.79.10">
    <property type="entry name" value="Nucleoside Triphosphate Pyrophosphohydrolase"/>
    <property type="match status" value="1"/>
</dbReference>
<dbReference type="RefSeq" id="WP_164362867.1">
    <property type="nucleotide sequence ID" value="NZ_CP066776.1"/>
</dbReference>
<dbReference type="AlphaFoldDB" id="A0A6B3L9G6"/>
<name>A0A6B3L9G6_9BACT</name>
<sequence>MPKSATLLRKTKLRDNVAVLLRRADGRLLMGRCADRPAEWQFPQGGVGVREKLRCAMFRELFEETGVRKSQVEVVEKRGPYIYVFPNGRLKKGIYHGQSQTYFLCDLLGNPDKIDVARAGEEFSEIEWIRPEEFPFERTPEFKHSVYRQVMRDFFGA</sequence>
<dbReference type="GO" id="GO:0016787">
    <property type="term" value="F:hydrolase activity"/>
    <property type="evidence" value="ECO:0007669"/>
    <property type="project" value="UniProtKB-KW"/>
</dbReference>
<evidence type="ECO:0000256" key="2">
    <source>
        <dbReference type="ARBA" id="ARBA00022801"/>
    </source>
</evidence>
<dbReference type="EMBL" id="CP066776">
    <property type="protein sequence ID" value="QQL46150.1"/>
    <property type="molecule type" value="Genomic_DNA"/>
</dbReference>
<dbReference type="Pfam" id="PF00293">
    <property type="entry name" value="NUDIX"/>
    <property type="match status" value="1"/>
</dbReference>
<dbReference type="Proteomes" id="UP000475117">
    <property type="component" value="Chromosome"/>
</dbReference>
<dbReference type="PROSITE" id="PS51462">
    <property type="entry name" value="NUDIX"/>
    <property type="match status" value="1"/>
</dbReference>
<evidence type="ECO:0000313" key="3">
    <source>
        <dbReference type="EMBL" id="QQL46150.1"/>
    </source>
</evidence>
<keyword evidence="4" id="KW-1185">Reference proteome</keyword>
<protein>
    <submittedName>
        <fullName evidence="3">NUDIX domain-containing protein</fullName>
    </submittedName>
</protein>
<keyword evidence="2" id="KW-0378">Hydrolase</keyword>